<sequence>MMKISTNGIKDSSMSVPPPAPRGALCANAGEMNIDEPRETLVGPAAAVQAIPAPPPATAREGLQIGSFRPVWTSRISDPARPNLTERSGADYSQPPLECNGAPCGASGGPLSTPGIPEPT</sequence>
<name>A0A348FZH7_9HYPH</name>
<proteinExistence type="predicted"/>
<accession>A0A348FZH7</accession>
<feature type="compositionally biased region" description="Polar residues" evidence="1">
    <location>
        <begin position="1"/>
        <end position="15"/>
    </location>
</feature>
<protein>
    <submittedName>
        <fullName evidence="2">Uncharacterized protein</fullName>
    </submittedName>
</protein>
<dbReference type="AlphaFoldDB" id="A0A348FZH7"/>
<feature type="region of interest" description="Disordered" evidence="1">
    <location>
        <begin position="1"/>
        <end position="26"/>
    </location>
</feature>
<evidence type="ECO:0000313" key="2">
    <source>
        <dbReference type="EMBL" id="BBF92710.1"/>
    </source>
</evidence>
<reference evidence="2 3" key="1">
    <citation type="submission" date="2018-08" db="EMBL/GenBank/DDBJ databases">
        <title>Complete genome sequencing of Blastochloris tepida GI.</title>
        <authorList>
            <person name="Tsukatani Y."/>
            <person name="Mori H."/>
        </authorList>
    </citation>
    <scope>NUCLEOTIDE SEQUENCE [LARGE SCALE GENOMIC DNA]</scope>
    <source>
        <strain evidence="2 3">GI</strain>
    </source>
</reference>
<dbReference type="Proteomes" id="UP000266934">
    <property type="component" value="Chromosome"/>
</dbReference>
<evidence type="ECO:0000313" key="3">
    <source>
        <dbReference type="Proteomes" id="UP000266934"/>
    </source>
</evidence>
<organism evidence="2 3">
    <name type="scientific">Blastochloris tepida</name>
    <dbReference type="NCBI Taxonomy" id="2233851"/>
    <lineage>
        <taxon>Bacteria</taxon>
        <taxon>Pseudomonadati</taxon>
        <taxon>Pseudomonadota</taxon>
        <taxon>Alphaproteobacteria</taxon>
        <taxon>Hyphomicrobiales</taxon>
        <taxon>Blastochloridaceae</taxon>
        <taxon>Blastochloris</taxon>
    </lineage>
</organism>
<gene>
    <name evidence="2" type="ORF">BLTE_13950</name>
</gene>
<dbReference type="KEGG" id="blag:BLTE_13950"/>
<evidence type="ECO:0000256" key="1">
    <source>
        <dbReference type="SAM" id="MobiDB-lite"/>
    </source>
</evidence>
<feature type="region of interest" description="Disordered" evidence="1">
    <location>
        <begin position="74"/>
        <end position="120"/>
    </location>
</feature>
<dbReference type="EMBL" id="AP018907">
    <property type="protein sequence ID" value="BBF92710.1"/>
    <property type="molecule type" value="Genomic_DNA"/>
</dbReference>
<keyword evidence="3" id="KW-1185">Reference proteome</keyword>